<sequence>KKKKNRVKALERRVSELMGFSHLIALSGQTYSRKIDYEIVSTMAGVAHSAHKMCTDIRLLASFQELEEPFESTQVGSSAMAYKRNPMRSERVCSLARYVGGFAQPIGETHSIQWMERSLDDSAIRRMILPETFLGIDAILDISHNIIDGITVWPKVIDRVLFCFFLKKKNYNKINLNQ</sequence>
<evidence type="ECO:0000313" key="3">
    <source>
        <dbReference type="EMBL" id="ETO26525.1"/>
    </source>
</evidence>
<reference evidence="3 4" key="1">
    <citation type="journal article" date="2013" name="Curr. Biol.">
        <title>The Genome of the Foraminiferan Reticulomyxa filosa.</title>
        <authorList>
            <person name="Glockner G."/>
            <person name="Hulsmann N."/>
            <person name="Schleicher M."/>
            <person name="Noegel A.A."/>
            <person name="Eichinger L."/>
            <person name="Gallinger C."/>
            <person name="Pawlowski J."/>
            <person name="Sierra R."/>
            <person name="Euteneuer U."/>
            <person name="Pillet L."/>
            <person name="Moustafa A."/>
            <person name="Platzer M."/>
            <person name="Groth M."/>
            <person name="Szafranski K."/>
            <person name="Schliwa M."/>
        </authorList>
    </citation>
    <scope>NUCLEOTIDE SEQUENCE [LARGE SCALE GENOMIC DNA]</scope>
</reference>
<gene>
    <name evidence="3" type="ORF">RFI_10612</name>
</gene>
<protein>
    <submittedName>
        <fullName evidence="3">Adenylosuccinate lyase</fullName>
    </submittedName>
</protein>
<keyword evidence="4" id="KW-1185">Reference proteome</keyword>
<dbReference type="OrthoDB" id="406045at2759"/>
<dbReference type="EMBL" id="ASPP01007813">
    <property type="protein sequence ID" value="ETO26525.1"/>
    <property type="molecule type" value="Genomic_DNA"/>
</dbReference>
<dbReference type="PANTHER" id="PTHR43172">
    <property type="entry name" value="ADENYLOSUCCINATE LYASE"/>
    <property type="match status" value="1"/>
</dbReference>
<dbReference type="PROSITE" id="PS00163">
    <property type="entry name" value="FUMARATE_LYASES"/>
    <property type="match status" value="1"/>
</dbReference>
<dbReference type="Proteomes" id="UP000023152">
    <property type="component" value="Unassembled WGS sequence"/>
</dbReference>
<comment type="caution">
    <text evidence="3">The sequence shown here is derived from an EMBL/GenBank/DDBJ whole genome shotgun (WGS) entry which is preliminary data.</text>
</comment>
<dbReference type="SUPFAM" id="SSF48557">
    <property type="entry name" value="L-aspartase-like"/>
    <property type="match status" value="1"/>
</dbReference>
<accession>X6NJP3</accession>
<dbReference type="GO" id="GO:0004018">
    <property type="term" value="F:N6-(1,2-dicarboxyethyl)AMP AMP-lyase (fumarate-forming) activity"/>
    <property type="evidence" value="ECO:0007669"/>
    <property type="project" value="TreeGrafter"/>
</dbReference>
<proteinExistence type="predicted"/>
<keyword evidence="1 3" id="KW-0456">Lyase</keyword>
<dbReference type="GO" id="GO:0044208">
    <property type="term" value="P:'de novo' AMP biosynthetic process"/>
    <property type="evidence" value="ECO:0007669"/>
    <property type="project" value="TreeGrafter"/>
</dbReference>
<dbReference type="GO" id="GO:0070626">
    <property type="term" value="F:(S)-2-(5-amino-1-(5-phospho-D-ribosyl)imidazole-4-carboxamido) succinate lyase (fumarate-forming) activity"/>
    <property type="evidence" value="ECO:0007669"/>
    <property type="project" value="TreeGrafter"/>
</dbReference>
<dbReference type="PANTHER" id="PTHR43172:SF1">
    <property type="entry name" value="ADENYLOSUCCINATE LYASE"/>
    <property type="match status" value="1"/>
</dbReference>
<organism evidence="3 4">
    <name type="scientific">Reticulomyxa filosa</name>
    <dbReference type="NCBI Taxonomy" id="46433"/>
    <lineage>
        <taxon>Eukaryota</taxon>
        <taxon>Sar</taxon>
        <taxon>Rhizaria</taxon>
        <taxon>Retaria</taxon>
        <taxon>Foraminifera</taxon>
        <taxon>Monothalamids</taxon>
        <taxon>Reticulomyxidae</taxon>
        <taxon>Reticulomyxa</taxon>
    </lineage>
</organism>
<dbReference type="Pfam" id="PF00206">
    <property type="entry name" value="Lyase_1"/>
    <property type="match status" value="1"/>
</dbReference>
<feature type="non-terminal residue" evidence="3">
    <location>
        <position position="1"/>
    </location>
</feature>
<evidence type="ECO:0000259" key="2">
    <source>
        <dbReference type="Pfam" id="PF00206"/>
    </source>
</evidence>
<dbReference type="InterPro" id="IPR008948">
    <property type="entry name" value="L-Aspartase-like"/>
</dbReference>
<dbReference type="InterPro" id="IPR022761">
    <property type="entry name" value="Fumarate_lyase_N"/>
</dbReference>
<dbReference type="Gene3D" id="1.20.200.10">
    <property type="entry name" value="Fumarase/aspartase (Central domain)"/>
    <property type="match status" value="1"/>
</dbReference>
<feature type="domain" description="Fumarate lyase N-terminal" evidence="2">
    <location>
        <begin position="36"/>
        <end position="99"/>
    </location>
</feature>
<name>X6NJP3_RETFI</name>
<evidence type="ECO:0000313" key="4">
    <source>
        <dbReference type="Proteomes" id="UP000023152"/>
    </source>
</evidence>
<dbReference type="InterPro" id="IPR020557">
    <property type="entry name" value="Fumarate_lyase_CS"/>
</dbReference>
<dbReference type="GO" id="GO:0005829">
    <property type="term" value="C:cytosol"/>
    <property type="evidence" value="ECO:0007669"/>
    <property type="project" value="TreeGrafter"/>
</dbReference>
<dbReference type="AlphaFoldDB" id="X6NJP3"/>
<evidence type="ECO:0000256" key="1">
    <source>
        <dbReference type="ARBA" id="ARBA00023239"/>
    </source>
</evidence>